<sequence>MNFWENRKIHFGIALVGFLICVANMVTTITHLTSESNSDVDENNIPEVVSLSFEPVCLDCGKLIQDPYKTKSKQELFELLYVEFKDGHSVCCINNTQQLELLVGT</sequence>
<proteinExistence type="predicted"/>
<protein>
    <submittedName>
        <fullName evidence="2">Uncharacterized protein</fullName>
    </submittedName>
</protein>
<evidence type="ECO:0000256" key="1">
    <source>
        <dbReference type="SAM" id="Phobius"/>
    </source>
</evidence>
<keyword evidence="1" id="KW-1133">Transmembrane helix</keyword>
<gene>
    <name evidence="2" type="ORF">GSLYS_00013758001</name>
</gene>
<comment type="caution">
    <text evidence="2">The sequence shown here is derived from an EMBL/GenBank/DDBJ whole genome shotgun (WGS) entry which is preliminary data.</text>
</comment>
<keyword evidence="3" id="KW-1185">Reference proteome</keyword>
<feature type="transmembrane region" description="Helical" evidence="1">
    <location>
        <begin position="12"/>
        <end position="32"/>
    </location>
</feature>
<dbReference type="EMBL" id="CAXITT010000367">
    <property type="protein sequence ID" value="CAL1540025.1"/>
    <property type="molecule type" value="Genomic_DNA"/>
</dbReference>
<evidence type="ECO:0000313" key="3">
    <source>
        <dbReference type="Proteomes" id="UP001497497"/>
    </source>
</evidence>
<feature type="non-terminal residue" evidence="2">
    <location>
        <position position="105"/>
    </location>
</feature>
<dbReference type="AlphaFoldDB" id="A0AAV2I2E8"/>
<evidence type="ECO:0000313" key="2">
    <source>
        <dbReference type="EMBL" id="CAL1540025.1"/>
    </source>
</evidence>
<organism evidence="2 3">
    <name type="scientific">Lymnaea stagnalis</name>
    <name type="common">Great pond snail</name>
    <name type="synonym">Helix stagnalis</name>
    <dbReference type="NCBI Taxonomy" id="6523"/>
    <lineage>
        <taxon>Eukaryota</taxon>
        <taxon>Metazoa</taxon>
        <taxon>Spiralia</taxon>
        <taxon>Lophotrochozoa</taxon>
        <taxon>Mollusca</taxon>
        <taxon>Gastropoda</taxon>
        <taxon>Heterobranchia</taxon>
        <taxon>Euthyneura</taxon>
        <taxon>Panpulmonata</taxon>
        <taxon>Hygrophila</taxon>
        <taxon>Lymnaeoidea</taxon>
        <taxon>Lymnaeidae</taxon>
        <taxon>Lymnaea</taxon>
    </lineage>
</organism>
<dbReference type="Proteomes" id="UP001497497">
    <property type="component" value="Unassembled WGS sequence"/>
</dbReference>
<keyword evidence="1" id="KW-0812">Transmembrane</keyword>
<accession>A0AAV2I2E8</accession>
<keyword evidence="1" id="KW-0472">Membrane</keyword>
<reference evidence="2 3" key="1">
    <citation type="submission" date="2024-04" db="EMBL/GenBank/DDBJ databases">
        <authorList>
            <consortium name="Genoscope - CEA"/>
            <person name="William W."/>
        </authorList>
    </citation>
    <scope>NUCLEOTIDE SEQUENCE [LARGE SCALE GENOMIC DNA]</scope>
</reference>
<name>A0AAV2I2E8_LYMST</name>